<dbReference type="PANTHER" id="PTHR10127">
    <property type="entry name" value="DISCOIDIN, CUB, EGF, LAMININ , AND ZINC METALLOPROTEASE DOMAIN CONTAINING"/>
    <property type="match status" value="1"/>
</dbReference>
<dbReference type="GO" id="GO:0004222">
    <property type="term" value="F:metalloendopeptidase activity"/>
    <property type="evidence" value="ECO:0007669"/>
    <property type="project" value="UniProtKB-UniRule"/>
</dbReference>
<keyword evidence="3 7" id="KW-0378">Hydrolase</keyword>
<dbReference type="GO" id="GO:0008270">
    <property type="term" value="F:zinc ion binding"/>
    <property type="evidence" value="ECO:0007669"/>
    <property type="project" value="UniProtKB-UniRule"/>
</dbReference>
<dbReference type="InterPro" id="IPR006026">
    <property type="entry name" value="Peptidase_Metallo"/>
</dbReference>
<dbReference type="SMART" id="SM00235">
    <property type="entry name" value="ZnMc"/>
    <property type="match status" value="1"/>
</dbReference>
<evidence type="ECO:0000259" key="9">
    <source>
        <dbReference type="PROSITE" id="PS51864"/>
    </source>
</evidence>
<dbReference type="PRINTS" id="PR00480">
    <property type="entry name" value="ASTACIN"/>
</dbReference>
<dbReference type="EC" id="3.4.24.-" evidence="8"/>
<keyword evidence="1 7" id="KW-0645">Protease</keyword>
<proteinExistence type="predicted"/>
<dbReference type="Gene3D" id="3.40.390.10">
    <property type="entry name" value="Collagenase (Catalytic Domain)"/>
    <property type="match status" value="1"/>
</dbReference>
<evidence type="ECO:0000256" key="5">
    <source>
        <dbReference type="ARBA" id="ARBA00023049"/>
    </source>
</evidence>
<comment type="cofactor">
    <cofactor evidence="7 8">
        <name>Zn(2+)</name>
        <dbReference type="ChEBI" id="CHEBI:29105"/>
    </cofactor>
    <text evidence="7 8">Binds 1 zinc ion per subunit.</text>
</comment>
<organism evidence="10 11">
    <name type="scientific">Strongyloides papillosus</name>
    <name type="common">Intestinal threadworm</name>
    <dbReference type="NCBI Taxonomy" id="174720"/>
    <lineage>
        <taxon>Eukaryota</taxon>
        <taxon>Metazoa</taxon>
        <taxon>Ecdysozoa</taxon>
        <taxon>Nematoda</taxon>
        <taxon>Chromadorea</taxon>
        <taxon>Rhabditida</taxon>
        <taxon>Tylenchina</taxon>
        <taxon>Panagrolaimomorpha</taxon>
        <taxon>Strongyloidoidea</taxon>
        <taxon>Strongyloididae</taxon>
        <taxon>Strongyloides</taxon>
    </lineage>
</organism>
<keyword evidence="5 7" id="KW-0482">Metalloprotease</keyword>
<feature type="active site" evidence="7">
    <location>
        <position position="222"/>
    </location>
</feature>
<keyword evidence="4 7" id="KW-0862">Zinc</keyword>
<evidence type="ECO:0000256" key="4">
    <source>
        <dbReference type="ARBA" id="ARBA00022833"/>
    </source>
</evidence>
<evidence type="ECO:0000256" key="1">
    <source>
        <dbReference type="ARBA" id="ARBA00022670"/>
    </source>
</evidence>
<dbReference type="PROSITE" id="PS51864">
    <property type="entry name" value="ASTACIN"/>
    <property type="match status" value="1"/>
</dbReference>
<evidence type="ECO:0000313" key="11">
    <source>
        <dbReference type="WBParaSite" id="SPAL_0001105700.1"/>
    </source>
</evidence>
<dbReference type="PANTHER" id="PTHR10127:SF780">
    <property type="entry name" value="METALLOENDOPEPTIDASE"/>
    <property type="match status" value="1"/>
</dbReference>
<evidence type="ECO:0000256" key="8">
    <source>
        <dbReference type="RuleBase" id="RU361183"/>
    </source>
</evidence>
<dbReference type="Proteomes" id="UP000046392">
    <property type="component" value="Unplaced"/>
</dbReference>
<feature type="binding site" evidence="7">
    <location>
        <position position="231"/>
    </location>
    <ligand>
        <name>Zn(2+)</name>
        <dbReference type="ChEBI" id="CHEBI:29105"/>
        <note>catalytic</note>
    </ligand>
</feature>
<keyword evidence="2 7" id="KW-0479">Metal-binding</keyword>
<sequence>MTISCKILFALLCLHIVAGFGGLTRLRIQQQTREKMSENGKKKFDEHQKAMEQLAKLSNQIHDVKPSKDDSKFDLAPMANPSMYQGDMILNKHQAEYLLNEAKMRLEAKHANKSGAESEKEIVNKLKKNRAYKKDSPFQWTFPIPYYIDGNVPHGVVDNAIKGIEKETCIRFKKSRPFNDRQGLRIFPGEGCYSLIGPSSDNEPQDISIGKGCEWNGIIQHEVGHALGLFHEQSRPDRDNYLKIHQKMMINLIWVQCQIQLCIKVI</sequence>
<dbReference type="WBParaSite" id="SPAL_0001105700.1">
    <property type="protein sequence ID" value="SPAL_0001105700.1"/>
    <property type="gene ID" value="SPAL_0001105700"/>
</dbReference>
<protein>
    <recommendedName>
        <fullName evidence="8">Metalloendopeptidase</fullName>
        <ecNumber evidence="8">3.4.24.-</ecNumber>
    </recommendedName>
</protein>
<dbReference type="GO" id="GO:0006508">
    <property type="term" value="P:proteolysis"/>
    <property type="evidence" value="ECO:0007669"/>
    <property type="project" value="UniProtKB-KW"/>
</dbReference>
<dbReference type="InterPro" id="IPR001506">
    <property type="entry name" value="Peptidase_M12A"/>
</dbReference>
<evidence type="ECO:0000256" key="3">
    <source>
        <dbReference type="ARBA" id="ARBA00022801"/>
    </source>
</evidence>
<feature type="chain" id="PRO_5033091174" description="Metalloendopeptidase" evidence="8">
    <location>
        <begin position="20"/>
        <end position="266"/>
    </location>
</feature>
<name>A0A0N5BZ62_STREA</name>
<dbReference type="AlphaFoldDB" id="A0A0N5BZ62"/>
<comment type="caution">
    <text evidence="7">Lacks conserved residue(s) required for the propagation of feature annotation.</text>
</comment>
<dbReference type="SUPFAM" id="SSF55486">
    <property type="entry name" value="Metalloproteases ('zincins'), catalytic domain"/>
    <property type="match status" value="1"/>
</dbReference>
<keyword evidence="10" id="KW-1185">Reference proteome</keyword>
<dbReference type="STRING" id="174720.A0A0N5BZ62"/>
<evidence type="ECO:0000256" key="6">
    <source>
        <dbReference type="ARBA" id="ARBA00023157"/>
    </source>
</evidence>
<evidence type="ECO:0000256" key="2">
    <source>
        <dbReference type="ARBA" id="ARBA00022723"/>
    </source>
</evidence>
<dbReference type="InterPro" id="IPR024079">
    <property type="entry name" value="MetalloPept_cat_dom_sf"/>
</dbReference>
<feature type="signal peptide" evidence="8">
    <location>
        <begin position="1"/>
        <end position="19"/>
    </location>
</feature>
<evidence type="ECO:0000256" key="7">
    <source>
        <dbReference type="PROSITE-ProRule" id="PRU01211"/>
    </source>
</evidence>
<feature type="binding site" evidence="7">
    <location>
        <position position="225"/>
    </location>
    <ligand>
        <name>Zn(2+)</name>
        <dbReference type="ChEBI" id="CHEBI:29105"/>
        <note>catalytic</note>
    </ligand>
</feature>
<keyword evidence="6" id="KW-1015">Disulfide bond</keyword>
<dbReference type="Pfam" id="PF01400">
    <property type="entry name" value="Astacin"/>
    <property type="match status" value="1"/>
</dbReference>
<feature type="domain" description="Peptidase M12A" evidence="9">
    <location>
        <begin position="130"/>
        <end position="266"/>
    </location>
</feature>
<reference evidence="11" key="1">
    <citation type="submission" date="2017-02" db="UniProtKB">
        <authorList>
            <consortium name="WormBaseParasite"/>
        </authorList>
    </citation>
    <scope>IDENTIFICATION</scope>
</reference>
<keyword evidence="8" id="KW-0732">Signal</keyword>
<feature type="binding site" evidence="7">
    <location>
        <position position="221"/>
    </location>
    <ligand>
        <name>Zn(2+)</name>
        <dbReference type="ChEBI" id="CHEBI:29105"/>
        <note>catalytic</note>
    </ligand>
</feature>
<accession>A0A0N5BZ62</accession>
<evidence type="ECO:0000313" key="10">
    <source>
        <dbReference type="Proteomes" id="UP000046392"/>
    </source>
</evidence>